<feature type="compositionally biased region" description="Basic residues" evidence="1">
    <location>
        <begin position="1"/>
        <end position="10"/>
    </location>
</feature>
<dbReference type="InterPro" id="IPR044688">
    <property type="entry name" value="SCI-1-like"/>
</dbReference>
<dbReference type="GeneID" id="111102413"/>
<dbReference type="Proteomes" id="UP000694844">
    <property type="component" value="Chromosome 7"/>
</dbReference>
<name>A0A8B8ALA7_CRAVI</name>
<feature type="region of interest" description="Disordered" evidence="1">
    <location>
        <begin position="215"/>
        <end position="280"/>
    </location>
</feature>
<feature type="region of interest" description="Disordered" evidence="1">
    <location>
        <begin position="1"/>
        <end position="129"/>
    </location>
</feature>
<reference evidence="3" key="1">
    <citation type="submission" date="2025-08" db="UniProtKB">
        <authorList>
            <consortium name="RefSeq"/>
        </authorList>
    </citation>
    <scope>IDENTIFICATION</scope>
    <source>
        <tissue evidence="3">Whole sample</tissue>
    </source>
</reference>
<proteinExistence type="predicted"/>
<organism evidence="2 3">
    <name type="scientific">Crassostrea virginica</name>
    <name type="common">Eastern oyster</name>
    <dbReference type="NCBI Taxonomy" id="6565"/>
    <lineage>
        <taxon>Eukaryota</taxon>
        <taxon>Metazoa</taxon>
        <taxon>Spiralia</taxon>
        <taxon>Lophotrochozoa</taxon>
        <taxon>Mollusca</taxon>
        <taxon>Bivalvia</taxon>
        <taxon>Autobranchia</taxon>
        <taxon>Pteriomorphia</taxon>
        <taxon>Ostreida</taxon>
        <taxon>Ostreoidea</taxon>
        <taxon>Ostreidae</taxon>
        <taxon>Crassostrea</taxon>
    </lineage>
</organism>
<feature type="compositionally biased region" description="Basic and acidic residues" evidence="1">
    <location>
        <begin position="635"/>
        <end position="649"/>
    </location>
</feature>
<dbReference type="PANTHER" id="PTHR34117:SF1">
    <property type="entry name" value="STYLE CELL-CYCLE INHIBITOR 1"/>
    <property type="match status" value="1"/>
</dbReference>
<dbReference type="RefSeq" id="XP_022290829.1">
    <property type="nucleotide sequence ID" value="XM_022435121.1"/>
</dbReference>
<evidence type="ECO:0000256" key="1">
    <source>
        <dbReference type="SAM" id="MobiDB-lite"/>
    </source>
</evidence>
<feature type="compositionally biased region" description="Polar residues" evidence="1">
    <location>
        <begin position="583"/>
        <end position="592"/>
    </location>
</feature>
<feature type="compositionally biased region" description="Low complexity" evidence="1">
    <location>
        <begin position="257"/>
        <end position="271"/>
    </location>
</feature>
<protein>
    <submittedName>
        <fullName evidence="3">Uncharacterized protein LOC111102413</fullName>
    </submittedName>
</protein>
<dbReference type="KEGG" id="cvn:111102413"/>
<dbReference type="OrthoDB" id="2139939at2759"/>
<dbReference type="PANTHER" id="PTHR34117">
    <property type="entry name" value="STYLE CELL-CYCLE INHIBITOR 1"/>
    <property type="match status" value="1"/>
</dbReference>
<feature type="region of interest" description="Disordered" evidence="1">
    <location>
        <begin position="635"/>
        <end position="663"/>
    </location>
</feature>
<feature type="region of interest" description="Disordered" evidence="1">
    <location>
        <begin position="687"/>
        <end position="724"/>
    </location>
</feature>
<feature type="compositionally biased region" description="Basic and acidic residues" evidence="1">
    <location>
        <begin position="34"/>
        <end position="51"/>
    </location>
</feature>
<gene>
    <name evidence="3" type="primary">LOC111102413</name>
</gene>
<feature type="compositionally biased region" description="Polar residues" evidence="1">
    <location>
        <begin position="78"/>
        <end position="93"/>
    </location>
</feature>
<dbReference type="AlphaFoldDB" id="A0A8B8ALA7"/>
<accession>A0A8B8ALA7</accession>
<feature type="compositionally biased region" description="Acidic residues" evidence="1">
    <location>
        <begin position="62"/>
        <end position="76"/>
    </location>
</feature>
<feature type="region of interest" description="Disordered" evidence="1">
    <location>
        <begin position="312"/>
        <end position="421"/>
    </location>
</feature>
<evidence type="ECO:0000313" key="3">
    <source>
        <dbReference type="RefSeq" id="XP_022290829.1"/>
    </source>
</evidence>
<sequence>MDKLRSKKRGFFAISNALSSSGDKKRNKGSKQGDPVKENKPEFRFLNKGKTEQSINVHGDYQEFEGVTDDELEPGDATDSSSSDVETAASGSSCDDVHRASRKLQTFAKKSIRRDKKREKEKLERKEKNKLSMDDFLSKQVEFITWLEEEKSKNPKDMTSPKRKAYFKTFLKLWNKKKLPQKYYRGSAEIQSPCPAIPPRTFSFADDEEEVVSFKRPKSKRLSIEPWGPPDSPFSTFGKTPPKQLHTPNLPLLESPTSVTDSSLTEELTSSFKHDSLPKLGEYQMPKNALPMNELDDSTCTAEISNAGTVVSDLPGTPVPSCPEKSPVYAVPWKPKPTPRKRPPVPAQTVTSPPPPPIPPKLFASGNENSTEQPPARNHQTVEVCTAPEESSAGSNGVRGLSGSEDPSSMEVDECADDGQVFLQGEGWQGPVSAKPFSPPVKIRKTFFPQEQIYAEIDSLEMKPTDWNNSGSHQVSSSQMKTSTFSDVFIESVPETQNCNVNVNRNSASTVSSPESDVKHVVLDNLQKTKETRFSFSKYLITPEKRAAVPGKHASSLSENGKENISSKKCLGQHHESMLPEAGTSQPEAGSSQKEKPAVMLRNIPKLPSEFRVTMTVSNGLHNVRNFVVGNNHVTEAKDKSWQKEESGKPQRKKEHHPRTCESKLEMTEKFSMSLDKLGNSQERLLETDIDSIPLPVMGSKTPPRKRKPLSNLQRSKSMETIIW</sequence>
<feature type="compositionally biased region" description="Basic and acidic residues" evidence="1">
    <location>
        <begin position="118"/>
        <end position="129"/>
    </location>
</feature>
<keyword evidence="2" id="KW-1185">Reference proteome</keyword>
<evidence type="ECO:0000313" key="2">
    <source>
        <dbReference type="Proteomes" id="UP000694844"/>
    </source>
</evidence>
<feature type="region of interest" description="Disordered" evidence="1">
    <location>
        <begin position="577"/>
        <end position="596"/>
    </location>
</feature>
<feature type="compositionally biased region" description="Polar residues" evidence="1">
    <location>
        <begin position="366"/>
        <end position="383"/>
    </location>
</feature>